<dbReference type="InterPro" id="IPR038261">
    <property type="entry name" value="GPP34-like_sf"/>
</dbReference>
<evidence type="ECO:0000313" key="6">
    <source>
        <dbReference type="Proteomes" id="UP000677016"/>
    </source>
</evidence>
<dbReference type="RefSeq" id="WP_211601666.1">
    <property type="nucleotide sequence ID" value="NZ_JAGSNF010000004.1"/>
</dbReference>
<dbReference type="Proteomes" id="UP000677016">
    <property type="component" value="Unassembled WGS sequence"/>
</dbReference>
<keyword evidence="6" id="KW-1185">Reference proteome</keyword>
<keyword evidence="3" id="KW-0446">Lipid-binding</keyword>
<evidence type="ECO:0000256" key="1">
    <source>
        <dbReference type="ARBA" id="ARBA00004255"/>
    </source>
</evidence>
<comment type="subcellular location">
    <subcellularLocation>
        <location evidence="1">Golgi apparatus membrane</location>
        <topology evidence="1">Peripheral membrane protein</topology>
        <orientation evidence="1">Cytoplasmic side</orientation>
    </subcellularLocation>
</comment>
<organism evidence="5 6">
    <name type="scientific">Phycicoccus avicenniae</name>
    <dbReference type="NCBI Taxonomy" id="2828860"/>
    <lineage>
        <taxon>Bacteria</taxon>
        <taxon>Bacillati</taxon>
        <taxon>Actinomycetota</taxon>
        <taxon>Actinomycetes</taxon>
        <taxon>Micrococcales</taxon>
        <taxon>Intrasporangiaceae</taxon>
        <taxon>Phycicoccus</taxon>
    </lineage>
</organism>
<proteinExistence type="predicted"/>
<dbReference type="EMBL" id="JAGSNF010000004">
    <property type="protein sequence ID" value="MBR7742496.1"/>
    <property type="molecule type" value="Genomic_DNA"/>
</dbReference>
<reference evidence="5" key="1">
    <citation type="submission" date="2021-04" db="EMBL/GenBank/DDBJ databases">
        <title>Phycicoccus avicenniae sp. nov., a novel endophytic actinomycetes isolated from branch of Avicennia mariana.</title>
        <authorList>
            <person name="Tuo L."/>
        </authorList>
    </citation>
    <scope>NUCLEOTIDE SEQUENCE</scope>
    <source>
        <strain evidence="5">BSK3Z-2</strain>
    </source>
</reference>
<dbReference type="AlphaFoldDB" id="A0A941D6R9"/>
<dbReference type="Pfam" id="PF05719">
    <property type="entry name" value="GPP34"/>
    <property type="match status" value="1"/>
</dbReference>
<evidence type="ECO:0000256" key="4">
    <source>
        <dbReference type="ARBA" id="ARBA00023136"/>
    </source>
</evidence>
<gene>
    <name evidence="5" type="ORF">KC207_04235</name>
</gene>
<keyword evidence="2" id="KW-0333">Golgi apparatus</keyword>
<accession>A0A941D6R9</accession>
<name>A0A941D6R9_9MICO</name>
<evidence type="ECO:0000256" key="2">
    <source>
        <dbReference type="ARBA" id="ARBA00023034"/>
    </source>
</evidence>
<dbReference type="InterPro" id="IPR008628">
    <property type="entry name" value="GPP34-like"/>
</dbReference>
<comment type="caution">
    <text evidence="5">The sequence shown here is derived from an EMBL/GenBank/DDBJ whole genome shotgun (WGS) entry which is preliminary data.</text>
</comment>
<dbReference type="GO" id="GO:0012505">
    <property type="term" value="C:endomembrane system"/>
    <property type="evidence" value="ECO:0007669"/>
    <property type="project" value="UniProtKB-ARBA"/>
</dbReference>
<evidence type="ECO:0000313" key="5">
    <source>
        <dbReference type="EMBL" id="MBR7742496.1"/>
    </source>
</evidence>
<dbReference type="Gene3D" id="1.10.3630.10">
    <property type="entry name" value="yeast vps74-n-term truncation variant domain like"/>
    <property type="match status" value="1"/>
</dbReference>
<evidence type="ECO:0000256" key="3">
    <source>
        <dbReference type="ARBA" id="ARBA00023121"/>
    </source>
</evidence>
<keyword evidence="4" id="KW-0472">Membrane</keyword>
<sequence length="214" mass="23133">MSPLLDDLTLPETLMAFLHTDDGQVRQSVRPVHLTAAAELGELALDGHVDIEDDGSVTLLESEHAPSRPWVEVALAELSEHPTTVERWVRGRRDAVQVQQRAALERGVLSKDRGRFLGFIGYDRHLVAPQLREDLLGDLEAPGAEEVPRAAALAALLTTPAMRRALRFDGDRVERLTALASTAEDAVDPGPMFRTMDYAIATAVAGVVLGGSGD</sequence>
<protein>
    <submittedName>
        <fullName evidence="5">GPP34 family phosphoprotein</fullName>
    </submittedName>
</protein>
<dbReference type="GO" id="GO:0005737">
    <property type="term" value="C:cytoplasm"/>
    <property type="evidence" value="ECO:0007669"/>
    <property type="project" value="UniProtKB-ARBA"/>
</dbReference>
<dbReference type="GO" id="GO:0070273">
    <property type="term" value="F:phosphatidylinositol-4-phosphate binding"/>
    <property type="evidence" value="ECO:0007669"/>
    <property type="project" value="InterPro"/>
</dbReference>